<evidence type="ECO:0000313" key="1">
    <source>
        <dbReference type="EMBL" id="CAA3029778.1"/>
    </source>
</evidence>
<organism evidence="1 2">
    <name type="scientific">Olea europaea subsp. europaea</name>
    <dbReference type="NCBI Taxonomy" id="158383"/>
    <lineage>
        <taxon>Eukaryota</taxon>
        <taxon>Viridiplantae</taxon>
        <taxon>Streptophyta</taxon>
        <taxon>Embryophyta</taxon>
        <taxon>Tracheophyta</taxon>
        <taxon>Spermatophyta</taxon>
        <taxon>Magnoliopsida</taxon>
        <taxon>eudicotyledons</taxon>
        <taxon>Gunneridae</taxon>
        <taxon>Pentapetalae</taxon>
        <taxon>asterids</taxon>
        <taxon>lamiids</taxon>
        <taxon>Lamiales</taxon>
        <taxon>Oleaceae</taxon>
        <taxon>Oleeae</taxon>
        <taxon>Olea</taxon>
    </lineage>
</organism>
<evidence type="ECO:0000313" key="2">
    <source>
        <dbReference type="Proteomes" id="UP000594638"/>
    </source>
</evidence>
<dbReference type="EMBL" id="CACTIH010009330">
    <property type="protein sequence ID" value="CAA3029778.1"/>
    <property type="molecule type" value="Genomic_DNA"/>
</dbReference>
<dbReference type="Proteomes" id="UP000594638">
    <property type="component" value="Unassembled WGS sequence"/>
</dbReference>
<dbReference type="AlphaFoldDB" id="A0A8S0VE61"/>
<accession>A0A8S0VE61</accession>
<sequence>MLPPPIICFDSTPLSSAHSESRTSKQLHQELVICSHDAPVVLQLSDCPILPSMFVEQFSDAFPSGSRKAFTTMMSFRSYVLCHGDENVVFLGIPLCTLSGVSPSIGSLRRSWYGYWLYPRGVVALSMTKNMVKQQIQK</sequence>
<protein>
    <submittedName>
        <fullName evidence="1">Uncharacterized protein</fullName>
    </submittedName>
</protein>
<dbReference type="OrthoDB" id="10500239at2759"/>
<name>A0A8S0VE61_OLEEU</name>
<comment type="caution">
    <text evidence="1">The sequence shown here is derived from an EMBL/GenBank/DDBJ whole genome shotgun (WGS) entry which is preliminary data.</text>
</comment>
<gene>
    <name evidence="1" type="ORF">OLEA9_A112838</name>
</gene>
<reference evidence="1 2" key="1">
    <citation type="submission" date="2019-12" db="EMBL/GenBank/DDBJ databases">
        <authorList>
            <person name="Alioto T."/>
            <person name="Alioto T."/>
            <person name="Gomez Garrido J."/>
        </authorList>
    </citation>
    <scope>NUCLEOTIDE SEQUENCE [LARGE SCALE GENOMIC DNA]</scope>
</reference>
<dbReference type="Gramene" id="OE9A112838T1">
    <property type="protein sequence ID" value="OE9A112838C1"/>
    <property type="gene ID" value="OE9A112838"/>
</dbReference>
<proteinExistence type="predicted"/>
<keyword evidence="2" id="KW-1185">Reference proteome</keyword>